<organism evidence="1 2">
    <name type="scientific">Eumeta variegata</name>
    <name type="common">Bagworm moth</name>
    <name type="synonym">Eumeta japonica</name>
    <dbReference type="NCBI Taxonomy" id="151549"/>
    <lineage>
        <taxon>Eukaryota</taxon>
        <taxon>Metazoa</taxon>
        <taxon>Ecdysozoa</taxon>
        <taxon>Arthropoda</taxon>
        <taxon>Hexapoda</taxon>
        <taxon>Insecta</taxon>
        <taxon>Pterygota</taxon>
        <taxon>Neoptera</taxon>
        <taxon>Endopterygota</taxon>
        <taxon>Lepidoptera</taxon>
        <taxon>Glossata</taxon>
        <taxon>Ditrysia</taxon>
        <taxon>Tineoidea</taxon>
        <taxon>Psychidae</taxon>
        <taxon>Oiketicinae</taxon>
        <taxon>Eumeta</taxon>
    </lineage>
</organism>
<accession>A0A4C1ZDD4</accession>
<dbReference type="EMBL" id="BGZK01001733">
    <property type="protein sequence ID" value="GBP85392.1"/>
    <property type="molecule type" value="Genomic_DNA"/>
</dbReference>
<reference evidence="1 2" key="1">
    <citation type="journal article" date="2019" name="Commun. Biol.">
        <title>The bagworm genome reveals a unique fibroin gene that provides high tensile strength.</title>
        <authorList>
            <person name="Kono N."/>
            <person name="Nakamura H."/>
            <person name="Ohtoshi R."/>
            <person name="Tomita M."/>
            <person name="Numata K."/>
            <person name="Arakawa K."/>
        </authorList>
    </citation>
    <scope>NUCLEOTIDE SEQUENCE [LARGE SCALE GENOMIC DNA]</scope>
</reference>
<protein>
    <submittedName>
        <fullName evidence="1">Uncharacterized protein</fullName>
    </submittedName>
</protein>
<keyword evidence="2" id="KW-1185">Reference proteome</keyword>
<sequence length="101" mass="11171">MKTGTNKSSYKALSFRVHGAIEISTCCRNVAWNEICAGDLARSNRAGQRAVKFTLKSERRPARCLLARGPRLASWLPKCRIERASRAGVGPRQAEVEANEI</sequence>
<evidence type="ECO:0000313" key="1">
    <source>
        <dbReference type="EMBL" id="GBP85392.1"/>
    </source>
</evidence>
<dbReference type="AlphaFoldDB" id="A0A4C1ZDD4"/>
<gene>
    <name evidence="1" type="ORF">EVAR_62972_1</name>
</gene>
<evidence type="ECO:0000313" key="2">
    <source>
        <dbReference type="Proteomes" id="UP000299102"/>
    </source>
</evidence>
<comment type="caution">
    <text evidence="1">The sequence shown here is derived from an EMBL/GenBank/DDBJ whole genome shotgun (WGS) entry which is preliminary data.</text>
</comment>
<dbReference type="Proteomes" id="UP000299102">
    <property type="component" value="Unassembled WGS sequence"/>
</dbReference>
<proteinExistence type="predicted"/>
<name>A0A4C1ZDD4_EUMVA</name>